<dbReference type="SMART" id="SM00731">
    <property type="entry name" value="SprT"/>
    <property type="match status" value="1"/>
</dbReference>
<evidence type="ECO:0000313" key="2">
    <source>
        <dbReference type="EMBL" id="KAB1647817.1"/>
    </source>
</evidence>
<accession>A0A6H9WHE7</accession>
<dbReference type="Proteomes" id="UP000431744">
    <property type="component" value="Unassembled WGS sequence"/>
</dbReference>
<organism evidence="2 3">
    <name type="scientific">Pseudoclavibacter endophyticus</name>
    <dbReference type="NCBI Taxonomy" id="1778590"/>
    <lineage>
        <taxon>Bacteria</taxon>
        <taxon>Bacillati</taxon>
        <taxon>Actinomycetota</taxon>
        <taxon>Actinomycetes</taxon>
        <taxon>Micrococcales</taxon>
        <taxon>Microbacteriaceae</taxon>
        <taxon>Pseudoclavibacter</taxon>
    </lineage>
</organism>
<name>A0A6H9WHE7_9MICO</name>
<feature type="domain" description="SprT-like" evidence="1">
    <location>
        <begin position="2"/>
        <end position="142"/>
    </location>
</feature>
<sequence>MADLAEVERLAIMLMRQHLPAGWSFAFDRAKKRAGACDHTKRRITLSRYLAAKHPIDAMQQTMLHEIAHAVAGPRAAHGPDWRTTARRLGYTGGTTHTLEVATEYARWIGHCPHGHEFVRFRRPAAGRARSCGRCSSRFDRRYVITWRERTPSTDAAA</sequence>
<reference evidence="2 3" key="1">
    <citation type="submission" date="2019-09" db="EMBL/GenBank/DDBJ databases">
        <title>Phylogeny of genus Pseudoclavibacter and closely related genus.</title>
        <authorList>
            <person name="Li Y."/>
        </authorList>
    </citation>
    <scope>NUCLEOTIDE SEQUENCE [LARGE SCALE GENOMIC DNA]</scope>
    <source>
        <strain evidence="2 3">EGI 60007</strain>
    </source>
</reference>
<dbReference type="Gene3D" id="3.30.2010.10">
    <property type="entry name" value="Metalloproteases ('zincins'), catalytic domain"/>
    <property type="match status" value="1"/>
</dbReference>
<keyword evidence="3" id="KW-1185">Reference proteome</keyword>
<dbReference type="EMBL" id="WBJY01000003">
    <property type="protein sequence ID" value="KAB1647817.1"/>
    <property type="molecule type" value="Genomic_DNA"/>
</dbReference>
<protein>
    <submittedName>
        <fullName evidence="2">SprT family zinc-dependent metalloprotease</fullName>
    </submittedName>
</protein>
<dbReference type="GO" id="GO:0006508">
    <property type="term" value="P:proteolysis"/>
    <property type="evidence" value="ECO:0007669"/>
    <property type="project" value="UniProtKB-KW"/>
</dbReference>
<keyword evidence="2" id="KW-0378">Hydrolase</keyword>
<dbReference type="GO" id="GO:0008237">
    <property type="term" value="F:metallopeptidase activity"/>
    <property type="evidence" value="ECO:0007669"/>
    <property type="project" value="UniProtKB-KW"/>
</dbReference>
<dbReference type="OrthoDB" id="9793623at2"/>
<dbReference type="Pfam" id="PF10263">
    <property type="entry name" value="SprT-like"/>
    <property type="match status" value="1"/>
</dbReference>
<keyword evidence="2" id="KW-0482">Metalloprotease</keyword>
<dbReference type="AlphaFoldDB" id="A0A6H9WHE7"/>
<dbReference type="GO" id="GO:0006950">
    <property type="term" value="P:response to stress"/>
    <property type="evidence" value="ECO:0007669"/>
    <property type="project" value="UniProtKB-ARBA"/>
</dbReference>
<keyword evidence="2" id="KW-0645">Protease</keyword>
<dbReference type="InterPro" id="IPR006640">
    <property type="entry name" value="SprT-like_domain"/>
</dbReference>
<dbReference type="RefSeq" id="WP_158029710.1">
    <property type="nucleotide sequence ID" value="NZ_BMHG01000001.1"/>
</dbReference>
<proteinExistence type="predicted"/>
<gene>
    <name evidence="2" type="ORF">F8O04_12410</name>
</gene>
<comment type="caution">
    <text evidence="2">The sequence shown here is derived from an EMBL/GenBank/DDBJ whole genome shotgun (WGS) entry which is preliminary data.</text>
</comment>
<evidence type="ECO:0000259" key="1">
    <source>
        <dbReference type="SMART" id="SM00731"/>
    </source>
</evidence>
<evidence type="ECO:0000313" key="3">
    <source>
        <dbReference type="Proteomes" id="UP000431744"/>
    </source>
</evidence>